<reference evidence="1 2" key="1">
    <citation type="journal article" date="2019" name="Sci. Rep.">
        <title>Orb-weaving spider Araneus ventricosus genome elucidates the spidroin gene catalogue.</title>
        <authorList>
            <person name="Kono N."/>
            <person name="Nakamura H."/>
            <person name="Ohtoshi R."/>
            <person name="Moran D.A.P."/>
            <person name="Shinohara A."/>
            <person name="Yoshida Y."/>
            <person name="Fujiwara M."/>
            <person name="Mori M."/>
            <person name="Tomita M."/>
            <person name="Arakawa K."/>
        </authorList>
    </citation>
    <scope>NUCLEOTIDE SEQUENCE [LARGE SCALE GENOMIC DNA]</scope>
</reference>
<accession>A0A4Y2BVV4</accession>
<organism evidence="1 2">
    <name type="scientific">Araneus ventricosus</name>
    <name type="common">Orbweaver spider</name>
    <name type="synonym">Epeira ventricosa</name>
    <dbReference type="NCBI Taxonomy" id="182803"/>
    <lineage>
        <taxon>Eukaryota</taxon>
        <taxon>Metazoa</taxon>
        <taxon>Ecdysozoa</taxon>
        <taxon>Arthropoda</taxon>
        <taxon>Chelicerata</taxon>
        <taxon>Arachnida</taxon>
        <taxon>Araneae</taxon>
        <taxon>Araneomorphae</taxon>
        <taxon>Entelegynae</taxon>
        <taxon>Araneoidea</taxon>
        <taxon>Araneidae</taxon>
        <taxon>Araneus</taxon>
    </lineage>
</organism>
<evidence type="ECO:0000313" key="2">
    <source>
        <dbReference type="Proteomes" id="UP000499080"/>
    </source>
</evidence>
<evidence type="ECO:0000313" key="1">
    <source>
        <dbReference type="EMBL" id="GBL96320.1"/>
    </source>
</evidence>
<dbReference type="OrthoDB" id="5876180at2759"/>
<gene>
    <name evidence="1" type="ORF">AVEN_238684_1</name>
</gene>
<proteinExistence type="predicted"/>
<name>A0A4Y2BVV4_ARAVE</name>
<comment type="caution">
    <text evidence="1">The sequence shown here is derived from an EMBL/GenBank/DDBJ whole genome shotgun (WGS) entry which is preliminary data.</text>
</comment>
<sequence length="189" mass="21452">MQVGNDNNSREFLPVQKGSFRIQPVMMRISVSNALVSENSKFRKIVCPQCGDCHLLCQCSQIQRLAVEKRWNLVREKRLCINCLRPNHFVSKCLFTGHCKICQNKHISILHEEEKKHADESAFERRKNLSITVSREMGSVDPDQKPGLLSECKSKDSGCFCKRANDSNMQVLLSTALINVRTRSADSVA</sequence>
<keyword evidence="2" id="KW-1185">Reference proteome</keyword>
<dbReference type="Proteomes" id="UP000499080">
    <property type="component" value="Unassembled WGS sequence"/>
</dbReference>
<dbReference type="PANTHER" id="PTHR47331:SF5">
    <property type="entry name" value="RIBONUCLEASE H"/>
    <property type="match status" value="1"/>
</dbReference>
<dbReference type="PANTHER" id="PTHR47331">
    <property type="entry name" value="PHD-TYPE DOMAIN-CONTAINING PROTEIN"/>
    <property type="match status" value="1"/>
</dbReference>
<dbReference type="EMBL" id="BGPR01000119">
    <property type="protein sequence ID" value="GBL96320.1"/>
    <property type="molecule type" value="Genomic_DNA"/>
</dbReference>
<protein>
    <submittedName>
        <fullName evidence="1">Uncharacterized protein</fullName>
    </submittedName>
</protein>
<dbReference type="AlphaFoldDB" id="A0A4Y2BVV4"/>